<dbReference type="Pfam" id="PF00486">
    <property type="entry name" value="Trans_reg_C"/>
    <property type="match status" value="1"/>
</dbReference>
<name>A0A263D6N2_9PSEU</name>
<feature type="domain" description="OmpR/PhoB-type" evidence="5">
    <location>
        <begin position="124"/>
        <end position="219"/>
    </location>
</feature>
<evidence type="ECO:0000259" key="5">
    <source>
        <dbReference type="PROSITE" id="PS51755"/>
    </source>
</evidence>
<dbReference type="Gene3D" id="3.40.50.2300">
    <property type="match status" value="1"/>
</dbReference>
<gene>
    <name evidence="6" type="ORF">CFN78_12405</name>
</gene>
<dbReference type="InParanoid" id="A0A263D6N2"/>
<dbReference type="InterPro" id="IPR039420">
    <property type="entry name" value="WalR-like"/>
</dbReference>
<dbReference type="Gene3D" id="1.10.10.10">
    <property type="entry name" value="Winged helix-like DNA-binding domain superfamily/Winged helix DNA-binding domain"/>
    <property type="match status" value="1"/>
</dbReference>
<evidence type="ECO:0000256" key="3">
    <source>
        <dbReference type="PROSITE-ProRule" id="PRU01091"/>
    </source>
</evidence>
<evidence type="ECO:0000259" key="4">
    <source>
        <dbReference type="PROSITE" id="PS50110"/>
    </source>
</evidence>
<evidence type="ECO:0000256" key="2">
    <source>
        <dbReference type="PROSITE-ProRule" id="PRU00169"/>
    </source>
</evidence>
<organism evidence="6 7">
    <name type="scientific">Amycolatopsis antarctica</name>
    <dbReference type="NCBI Taxonomy" id="1854586"/>
    <lineage>
        <taxon>Bacteria</taxon>
        <taxon>Bacillati</taxon>
        <taxon>Actinomycetota</taxon>
        <taxon>Actinomycetes</taxon>
        <taxon>Pseudonocardiales</taxon>
        <taxon>Pseudonocardiaceae</taxon>
        <taxon>Amycolatopsis</taxon>
    </lineage>
</organism>
<dbReference type="AlphaFoldDB" id="A0A263D6N2"/>
<reference evidence="6 7" key="1">
    <citation type="submission" date="2017-07" db="EMBL/GenBank/DDBJ databases">
        <title>Amycolatopsis antarcticus sp. nov., isolated from the surface of an Antarcticus brown macroalga.</title>
        <authorList>
            <person name="Wang J."/>
            <person name="Leiva S."/>
            <person name="Huang J."/>
            <person name="Huang Y."/>
        </authorList>
    </citation>
    <scope>NUCLEOTIDE SEQUENCE [LARGE SCALE GENOMIC DNA]</scope>
    <source>
        <strain evidence="6 7">AU-G6</strain>
    </source>
</reference>
<dbReference type="InterPro" id="IPR001789">
    <property type="entry name" value="Sig_transdc_resp-reg_receiver"/>
</dbReference>
<dbReference type="SUPFAM" id="SSF52172">
    <property type="entry name" value="CheY-like"/>
    <property type="match status" value="1"/>
</dbReference>
<dbReference type="EMBL" id="NKYE01000006">
    <property type="protein sequence ID" value="OZM73136.1"/>
    <property type="molecule type" value="Genomic_DNA"/>
</dbReference>
<dbReference type="InterPro" id="IPR036388">
    <property type="entry name" value="WH-like_DNA-bd_sf"/>
</dbReference>
<feature type="modified residue" description="4-aspartylphosphate" evidence="2">
    <location>
        <position position="51"/>
    </location>
</feature>
<sequence length="221" mass="23875">MRVLVVEDEAFLAEALESGLRSEGMAVDIAGDGATALESLAVNDYDAVVLDRDLPGVHGDDVCRHLVATRPECRILMLTAAGRLADKVDGLRLGSDDYLVKPFDFPELVARLRALSRRAGAAHPPALACAGLWLDPARRDARRGDHGLRLTRKEFAVLELLMRADGAVLSAEHLLEKGWDAHADPFTNAVRITVSTLRRKLGDPPVLHTAIGVGYYLATAP</sequence>
<proteinExistence type="predicted"/>
<evidence type="ECO:0000256" key="1">
    <source>
        <dbReference type="ARBA" id="ARBA00023125"/>
    </source>
</evidence>
<dbReference type="Gene3D" id="6.10.250.690">
    <property type="match status" value="1"/>
</dbReference>
<keyword evidence="1 3" id="KW-0238">DNA-binding</keyword>
<accession>A0A263D6N2</accession>
<keyword evidence="7" id="KW-1185">Reference proteome</keyword>
<evidence type="ECO:0000313" key="7">
    <source>
        <dbReference type="Proteomes" id="UP000242444"/>
    </source>
</evidence>
<protein>
    <submittedName>
        <fullName evidence="6">DNA-binding response regulator</fullName>
    </submittedName>
</protein>
<dbReference type="SMART" id="SM00448">
    <property type="entry name" value="REC"/>
    <property type="match status" value="1"/>
</dbReference>
<evidence type="ECO:0000313" key="6">
    <source>
        <dbReference type="EMBL" id="OZM73136.1"/>
    </source>
</evidence>
<keyword evidence="2" id="KW-0597">Phosphoprotein</keyword>
<dbReference type="InterPro" id="IPR011006">
    <property type="entry name" value="CheY-like_superfamily"/>
</dbReference>
<dbReference type="RefSeq" id="WP_094862993.1">
    <property type="nucleotide sequence ID" value="NZ_NKYE01000006.1"/>
</dbReference>
<dbReference type="PANTHER" id="PTHR48111:SF36">
    <property type="entry name" value="TRANSCRIPTIONAL REGULATORY PROTEIN CUTR"/>
    <property type="match status" value="1"/>
</dbReference>
<comment type="caution">
    <text evidence="6">The sequence shown here is derived from an EMBL/GenBank/DDBJ whole genome shotgun (WGS) entry which is preliminary data.</text>
</comment>
<feature type="domain" description="Response regulatory" evidence="4">
    <location>
        <begin position="2"/>
        <end position="116"/>
    </location>
</feature>
<dbReference type="Pfam" id="PF00072">
    <property type="entry name" value="Response_reg"/>
    <property type="match status" value="1"/>
</dbReference>
<dbReference type="Proteomes" id="UP000242444">
    <property type="component" value="Unassembled WGS sequence"/>
</dbReference>
<dbReference type="GO" id="GO:0000156">
    <property type="term" value="F:phosphorelay response regulator activity"/>
    <property type="evidence" value="ECO:0007669"/>
    <property type="project" value="TreeGrafter"/>
</dbReference>
<dbReference type="OrthoDB" id="9802426at2"/>
<dbReference type="PANTHER" id="PTHR48111">
    <property type="entry name" value="REGULATOR OF RPOS"/>
    <property type="match status" value="1"/>
</dbReference>
<dbReference type="PROSITE" id="PS51755">
    <property type="entry name" value="OMPR_PHOB"/>
    <property type="match status" value="1"/>
</dbReference>
<dbReference type="GO" id="GO:0032993">
    <property type="term" value="C:protein-DNA complex"/>
    <property type="evidence" value="ECO:0007669"/>
    <property type="project" value="TreeGrafter"/>
</dbReference>
<dbReference type="GO" id="GO:0000976">
    <property type="term" value="F:transcription cis-regulatory region binding"/>
    <property type="evidence" value="ECO:0007669"/>
    <property type="project" value="TreeGrafter"/>
</dbReference>
<dbReference type="InterPro" id="IPR001867">
    <property type="entry name" value="OmpR/PhoB-type_DNA-bd"/>
</dbReference>
<dbReference type="SMART" id="SM00862">
    <property type="entry name" value="Trans_reg_C"/>
    <property type="match status" value="1"/>
</dbReference>
<feature type="DNA-binding region" description="OmpR/PhoB-type" evidence="3">
    <location>
        <begin position="124"/>
        <end position="219"/>
    </location>
</feature>
<dbReference type="CDD" id="cd00383">
    <property type="entry name" value="trans_reg_C"/>
    <property type="match status" value="1"/>
</dbReference>
<dbReference type="PROSITE" id="PS50110">
    <property type="entry name" value="RESPONSE_REGULATORY"/>
    <property type="match status" value="1"/>
</dbReference>
<dbReference type="GO" id="GO:0006355">
    <property type="term" value="P:regulation of DNA-templated transcription"/>
    <property type="evidence" value="ECO:0007669"/>
    <property type="project" value="InterPro"/>
</dbReference>
<dbReference type="GO" id="GO:0005829">
    <property type="term" value="C:cytosol"/>
    <property type="evidence" value="ECO:0007669"/>
    <property type="project" value="TreeGrafter"/>
</dbReference>